<dbReference type="EnsemblMetazoa" id="GPAI012307-RA">
    <property type="protein sequence ID" value="GPAI012307-PA"/>
    <property type="gene ID" value="GPAI012307"/>
</dbReference>
<reference evidence="2" key="1">
    <citation type="submission" date="2014-03" db="EMBL/GenBank/DDBJ databases">
        <authorList>
            <person name="Aksoy S."/>
            <person name="Warren W."/>
            <person name="Wilson R.K."/>
        </authorList>
    </citation>
    <scope>NUCLEOTIDE SEQUENCE [LARGE SCALE GENOMIC DNA]</scope>
    <source>
        <strain evidence="2">IAEA</strain>
    </source>
</reference>
<dbReference type="VEuPathDB" id="VectorBase:GPAI012307"/>
<reference evidence="1" key="2">
    <citation type="submission" date="2020-05" db="UniProtKB">
        <authorList>
            <consortium name="EnsemblMetazoa"/>
        </authorList>
    </citation>
    <scope>IDENTIFICATION</scope>
    <source>
        <strain evidence="1">IAEA</strain>
    </source>
</reference>
<dbReference type="AlphaFoldDB" id="A0A1A9ZEM0"/>
<protein>
    <submittedName>
        <fullName evidence="1">Uncharacterized protein</fullName>
    </submittedName>
</protein>
<evidence type="ECO:0000313" key="2">
    <source>
        <dbReference type="Proteomes" id="UP000092445"/>
    </source>
</evidence>
<accession>A0A1A9ZEM0</accession>
<keyword evidence="2" id="KW-1185">Reference proteome</keyword>
<proteinExistence type="predicted"/>
<dbReference type="Proteomes" id="UP000092445">
    <property type="component" value="Unassembled WGS sequence"/>
</dbReference>
<sequence>MDEKAYIADKNMHALYQRVELYQVFVRSKRNLNPQHRFAIHTGAHTIVKGEARCQVDFKVNIIHSHIHFKLFRTYFTLESANKNLHILLYLTTQPTCIANLEATDMGPTIFRVKVATILSEVVVVVVVVVDMQHSPQNEK</sequence>
<evidence type="ECO:0000313" key="1">
    <source>
        <dbReference type="EnsemblMetazoa" id="GPAI012307-PA"/>
    </source>
</evidence>
<organism evidence="1 2">
    <name type="scientific">Glossina pallidipes</name>
    <name type="common">Tsetse fly</name>
    <dbReference type="NCBI Taxonomy" id="7398"/>
    <lineage>
        <taxon>Eukaryota</taxon>
        <taxon>Metazoa</taxon>
        <taxon>Ecdysozoa</taxon>
        <taxon>Arthropoda</taxon>
        <taxon>Hexapoda</taxon>
        <taxon>Insecta</taxon>
        <taxon>Pterygota</taxon>
        <taxon>Neoptera</taxon>
        <taxon>Endopterygota</taxon>
        <taxon>Diptera</taxon>
        <taxon>Brachycera</taxon>
        <taxon>Muscomorpha</taxon>
        <taxon>Hippoboscoidea</taxon>
        <taxon>Glossinidae</taxon>
        <taxon>Glossina</taxon>
    </lineage>
</organism>
<name>A0A1A9ZEM0_GLOPL</name>